<dbReference type="GeneID" id="77946226"/>
<dbReference type="KEGG" id="vg:77946226"/>
<name>A0A879R212_9CAUD</name>
<proteinExistence type="predicted"/>
<organism evidence="1 2">
    <name type="scientific">Synechococcus phage S-SRM01</name>
    <dbReference type="NCBI Taxonomy" id="2781608"/>
    <lineage>
        <taxon>Viruses</taxon>
        <taxon>Duplodnaviria</taxon>
        <taxon>Heunggongvirae</taxon>
        <taxon>Uroviricota</taxon>
        <taxon>Caudoviricetes</taxon>
        <taxon>Pantevenvirales</taxon>
        <taxon>Kyanoviridae</taxon>
        <taxon>Serangoonvirus</taxon>
        <taxon>Serangoonvirus essarone</taxon>
    </lineage>
</organism>
<dbReference type="EMBL" id="MW015081">
    <property type="protein sequence ID" value="QPX48021.1"/>
    <property type="molecule type" value="Genomic_DNA"/>
</dbReference>
<accession>A0A879R212</accession>
<sequence length="46" mass="5331">MKHRVMCMVSGQTFYVECYARNRQEAIQVALSQYPNARVMSSTVVF</sequence>
<evidence type="ECO:0000313" key="1">
    <source>
        <dbReference type="EMBL" id="QPX48021.1"/>
    </source>
</evidence>
<evidence type="ECO:0000313" key="2">
    <source>
        <dbReference type="Proteomes" id="UP000664915"/>
    </source>
</evidence>
<dbReference type="RefSeq" id="YP_010670031.1">
    <property type="nucleotide sequence ID" value="NC_070963.1"/>
</dbReference>
<keyword evidence="2" id="KW-1185">Reference proteome</keyword>
<protein>
    <submittedName>
        <fullName evidence="1">Uncharacterized protein</fullName>
    </submittedName>
</protein>
<dbReference type="Proteomes" id="UP000664915">
    <property type="component" value="Segment"/>
</dbReference>
<reference evidence="1" key="1">
    <citation type="submission" date="2020-09" db="EMBL/GenBank/DDBJ databases">
        <authorList>
            <person name="Zhang D."/>
            <person name="Hatherill J.R."/>
            <person name="Ramirez J.F."/>
            <person name="Edinger B."/>
            <person name="Balarin R."/>
            <person name="Sullivan A."/>
            <person name="Humpal K.M."/>
            <person name="Guseva A."/>
            <person name="Butela K.A."/>
            <person name="Garlena R.A."/>
            <person name="Russell D.A."/>
            <person name="Pope W.H."/>
            <person name="Jacobs-Sera D."/>
            <person name="Hatfull G.F."/>
        </authorList>
    </citation>
    <scope>NUCLEOTIDE SEQUENCE</scope>
</reference>